<comment type="caution">
    <text evidence="2">The sequence shown here is derived from an EMBL/GenBank/DDBJ whole genome shotgun (WGS) entry which is preliminary data.</text>
</comment>
<sequence>MIAYIKLLIYSCVFCIALGFLLIGGGAFFIYLAKGCFFFPVYHVERIFVFGCIAGSAITLATIVFNLIDKFTVRKKPPSAPD</sequence>
<name>A0A3N4ND12_9GAMM</name>
<keyword evidence="3" id="KW-1185">Reference proteome</keyword>
<dbReference type="Proteomes" id="UP000281332">
    <property type="component" value="Unassembled WGS sequence"/>
</dbReference>
<accession>A0A3N4ND12</accession>
<dbReference type="AlphaFoldDB" id="A0A3N4ND12"/>
<keyword evidence="1" id="KW-0472">Membrane</keyword>
<proteinExistence type="predicted"/>
<keyword evidence="1" id="KW-0812">Transmembrane</keyword>
<keyword evidence="1" id="KW-1133">Transmembrane helix</keyword>
<feature type="transmembrane region" description="Helical" evidence="1">
    <location>
        <begin position="7"/>
        <end position="32"/>
    </location>
</feature>
<reference evidence="2 3" key="1">
    <citation type="submission" date="2018-11" db="EMBL/GenBank/DDBJ databases">
        <title>Whole genome sequencing of Pantoea sp. RIT388.</title>
        <authorList>
            <person name="Gan H.M."/>
            <person name="Hudson A.O."/>
        </authorList>
    </citation>
    <scope>NUCLEOTIDE SEQUENCE [LARGE SCALE GENOMIC DNA]</scope>
    <source>
        <strain evidence="2 3">RIT388</strain>
    </source>
</reference>
<organism evidence="2 3">
    <name type="scientific">Candidatus Pantoea deserta</name>
    <dbReference type="NCBI Taxonomy" id="1869313"/>
    <lineage>
        <taxon>Bacteria</taxon>
        <taxon>Pseudomonadati</taxon>
        <taxon>Pseudomonadota</taxon>
        <taxon>Gammaproteobacteria</taxon>
        <taxon>Enterobacterales</taxon>
        <taxon>Erwiniaceae</taxon>
        <taxon>Pantoea</taxon>
    </lineage>
</organism>
<dbReference type="EMBL" id="RMVG01000026">
    <property type="protein sequence ID" value="RPD94081.1"/>
    <property type="molecule type" value="Genomic_DNA"/>
</dbReference>
<protein>
    <submittedName>
        <fullName evidence="2">Uncharacterized protein</fullName>
    </submittedName>
</protein>
<gene>
    <name evidence="2" type="ORF">BBB56_21795</name>
</gene>
<evidence type="ECO:0000256" key="1">
    <source>
        <dbReference type="SAM" id="Phobius"/>
    </source>
</evidence>
<evidence type="ECO:0000313" key="2">
    <source>
        <dbReference type="EMBL" id="RPD94081.1"/>
    </source>
</evidence>
<feature type="transmembrane region" description="Helical" evidence="1">
    <location>
        <begin position="47"/>
        <end position="68"/>
    </location>
</feature>
<evidence type="ECO:0000313" key="3">
    <source>
        <dbReference type="Proteomes" id="UP000281332"/>
    </source>
</evidence>